<evidence type="ECO:0000313" key="3">
    <source>
        <dbReference type="Proteomes" id="UP000280296"/>
    </source>
</evidence>
<keyword evidence="3" id="KW-1185">Reference proteome</keyword>
<dbReference type="Gene3D" id="3.90.70.10">
    <property type="entry name" value="Cysteine proteinases"/>
    <property type="match status" value="1"/>
</dbReference>
<gene>
    <name evidence="2" type="ORF">TsocGM_03180</name>
</gene>
<dbReference type="EMBL" id="RYZH01000004">
    <property type="protein sequence ID" value="RUL89135.1"/>
    <property type="molecule type" value="Genomic_DNA"/>
</dbReference>
<dbReference type="Proteomes" id="UP000280296">
    <property type="component" value="Unassembled WGS sequence"/>
</dbReference>
<dbReference type="InterPro" id="IPR039564">
    <property type="entry name" value="Peptidase_C39-like"/>
</dbReference>
<comment type="caution">
    <text evidence="2">The sequence shown here is derived from an EMBL/GenBank/DDBJ whole genome shotgun (WGS) entry which is preliminary data.</text>
</comment>
<reference evidence="2 3" key="1">
    <citation type="submission" date="2018-12" db="EMBL/GenBank/DDBJ databases">
        <authorList>
            <person name="Toschakov S.V."/>
        </authorList>
    </citation>
    <scope>NUCLEOTIDE SEQUENCE [LARGE SCALE GENOMIC DNA]</scope>
    <source>
        <strain evidence="2 3">GM2012</strain>
    </source>
</reference>
<protein>
    <recommendedName>
        <fullName evidence="1">Peptidase C39-like domain-containing protein</fullName>
    </recommendedName>
</protein>
<sequence length="237" mass="26674">METRLKFEIQPQPDDVTCGPTCLDAVYSYYGDEIPLEQVVREIPQLEGGGTLAVLLGSHALRRGYEATLYTYDLRLFDPTWFTPEAPPLAEKLTAQAAAKENPKLRVATVAYLDFLRLGGRIRMRDLNGALIRHYLRRGVPILTGLSATYLYRMPREYGPKSDHDDIRGEPAGHFVVLCGYDQQTRDVLVADPLWPNPLAPDHYYVQGMDRVLSAIMLGIVTYDANLLIVRPRGSPR</sequence>
<accession>A0A432MPY6</accession>
<organism evidence="2 3">
    <name type="scientific">Tautonia sociabilis</name>
    <dbReference type="NCBI Taxonomy" id="2080755"/>
    <lineage>
        <taxon>Bacteria</taxon>
        <taxon>Pseudomonadati</taxon>
        <taxon>Planctomycetota</taxon>
        <taxon>Planctomycetia</taxon>
        <taxon>Isosphaerales</taxon>
        <taxon>Isosphaeraceae</taxon>
        <taxon>Tautonia</taxon>
    </lineage>
</organism>
<dbReference type="AlphaFoldDB" id="A0A432MPY6"/>
<dbReference type="OrthoDB" id="9805906at2"/>
<feature type="domain" description="Peptidase C39-like" evidence="1">
    <location>
        <begin position="132"/>
        <end position="193"/>
    </location>
</feature>
<name>A0A432MPY6_9BACT</name>
<evidence type="ECO:0000259" key="1">
    <source>
        <dbReference type="Pfam" id="PF13529"/>
    </source>
</evidence>
<evidence type="ECO:0000313" key="2">
    <source>
        <dbReference type="EMBL" id="RUL89135.1"/>
    </source>
</evidence>
<dbReference type="Pfam" id="PF13529">
    <property type="entry name" value="Peptidase_C39_2"/>
    <property type="match status" value="1"/>
</dbReference>
<reference evidence="2 3" key="2">
    <citation type="submission" date="2019-01" db="EMBL/GenBank/DDBJ databases">
        <title>Tautonia sociabilis, a novel thermotolerant planctomycete of Isosphaeraceae family, isolated from a 4000 m deep subterranean habitat.</title>
        <authorList>
            <person name="Kovaleva O.L."/>
            <person name="Elcheninov A.G."/>
            <person name="Van Heerden E."/>
            <person name="Toshchakov S.V."/>
            <person name="Novikov A."/>
            <person name="Bonch-Osmolovskaya E.A."/>
            <person name="Kublanov I.V."/>
        </authorList>
    </citation>
    <scope>NUCLEOTIDE SEQUENCE [LARGE SCALE GENOMIC DNA]</scope>
    <source>
        <strain evidence="2 3">GM2012</strain>
    </source>
</reference>
<dbReference type="RefSeq" id="WP_126723870.1">
    <property type="nucleotide sequence ID" value="NZ_RYZH01000004.1"/>
</dbReference>
<proteinExistence type="predicted"/>